<dbReference type="AlphaFoldDB" id="A0A1Y2FP56"/>
<gene>
    <name evidence="2" type="ORF">BCR37DRAFT_377957</name>
</gene>
<feature type="compositionally biased region" description="Polar residues" evidence="1">
    <location>
        <begin position="70"/>
        <end position="90"/>
    </location>
</feature>
<accession>A0A1Y2FP56</accession>
<sequence length="90" mass="9640">MPDQQSPITAVLRSPAEFSLPSKWTADILNLDSTRAKQAARLLALATGDQHARALLSAFDPSFFPESFTEPAQQPPTSIAAGTTNNKIMA</sequence>
<name>A0A1Y2FP56_PROLT</name>
<evidence type="ECO:0000313" key="3">
    <source>
        <dbReference type="Proteomes" id="UP000193685"/>
    </source>
</evidence>
<dbReference type="GeneID" id="63785532"/>
<evidence type="ECO:0000313" key="2">
    <source>
        <dbReference type="EMBL" id="ORY84986.1"/>
    </source>
</evidence>
<keyword evidence="3" id="KW-1185">Reference proteome</keyword>
<dbReference type="EMBL" id="MCFI01000005">
    <property type="protein sequence ID" value="ORY84986.1"/>
    <property type="molecule type" value="Genomic_DNA"/>
</dbReference>
<proteinExistence type="predicted"/>
<dbReference type="RefSeq" id="XP_040726769.1">
    <property type="nucleotide sequence ID" value="XM_040868933.1"/>
</dbReference>
<comment type="caution">
    <text evidence="2">The sequence shown here is derived from an EMBL/GenBank/DDBJ whole genome shotgun (WGS) entry which is preliminary data.</text>
</comment>
<organism evidence="2 3">
    <name type="scientific">Protomyces lactucae-debilis</name>
    <dbReference type="NCBI Taxonomy" id="2754530"/>
    <lineage>
        <taxon>Eukaryota</taxon>
        <taxon>Fungi</taxon>
        <taxon>Dikarya</taxon>
        <taxon>Ascomycota</taxon>
        <taxon>Taphrinomycotina</taxon>
        <taxon>Taphrinomycetes</taxon>
        <taxon>Taphrinales</taxon>
        <taxon>Protomycetaceae</taxon>
        <taxon>Protomyces</taxon>
    </lineage>
</organism>
<protein>
    <submittedName>
        <fullName evidence="2">Uncharacterized protein</fullName>
    </submittedName>
</protein>
<feature type="region of interest" description="Disordered" evidence="1">
    <location>
        <begin position="66"/>
        <end position="90"/>
    </location>
</feature>
<dbReference type="Proteomes" id="UP000193685">
    <property type="component" value="Unassembled WGS sequence"/>
</dbReference>
<evidence type="ECO:0000256" key="1">
    <source>
        <dbReference type="SAM" id="MobiDB-lite"/>
    </source>
</evidence>
<reference evidence="2 3" key="1">
    <citation type="submission" date="2016-07" db="EMBL/GenBank/DDBJ databases">
        <title>Pervasive Adenine N6-methylation of Active Genes in Fungi.</title>
        <authorList>
            <consortium name="DOE Joint Genome Institute"/>
            <person name="Mondo S.J."/>
            <person name="Dannebaum R.O."/>
            <person name="Kuo R.C."/>
            <person name="Labutti K."/>
            <person name="Haridas S."/>
            <person name="Kuo A."/>
            <person name="Salamov A."/>
            <person name="Ahrendt S.R."/>
            <person name="Lipzen A."/>
            <person name="Sullivan W."/>
            <person name="Andreopoulos W.B."/>
            <person name="Clum A."/>
            <person name="Lindquist E."/>
            <person name="Daum C."/>
            <person name="Ramamoorthy G.K."/>
            <person name="Gryganskyi A."/>
            <person name="Culley D."/>
            <person name="Magnuson J.K."/>
            <person name="James T.Y."/>
            <person name="O'Malley M.A."/>
            <person name="Stajich J.E."/>
            <person name="Spatafora J.W."/>
            <person name="Visel A."/>
            <person name="Grigoriev I.V."/>
        </authorList>
    </citation>
    <scope>NUCLEOTIDE SEQUENCE [LARGE SCALE GENOMIC DNA]</scope>
    <source>
        <strain evidence="2 3">12-1054</strain>
    </source>
</reference>